<dbReference type="InterPro" id="IPR015421">
    <property type="entry name" value="PyrdxlP-dep_Trfase_major"/>
</dbReference>
<keyword evidence="6" id="KW-0663">Pyridoxal phosphate</keyword>
<name>A0A7K1LJ30_9MICC</name>
<reference evidence="8 9" key="1">
    <citation type="submission" date="2019-12" db="EMBL/GenBank/DDBJ databases">
        <authorList>
            <person name="Li J."/>
            <person name="Shi Y."/>
            <person name="Xu G."/>
            <person name="Xiao D."/>
            <person name="Ran X."/>
        </authorList>
    </citation>
    <scope>NUCLEOTIDE SEQUENCE [LARGE SCALE GENOMIC DNA]</scope>
    <source>
        <strain evidence="8 9">JCM 15915</strain>
    </source>
</reference>
<feature type="domain" description="Aminotransferase class I/classII large" evidence="7">
    <location>
        <begin position="53"/>
        <end position="383"/>
    </location>
</feature>
<dbReference type="GO" id="GO:0030170">
    <property type="term" value="F:pyridoxal phosphate binding"/>
    <property type="evidence" value="ECO:0007669"/>
    <property type="project" value="InterPro"/>
</dbReference>
<protein>
    <submittedName>
        <fullName evidence="8">Aminotransferase class I/II-fold pyridoxal phosphate-dependent enzyme</fullName>
    </submittedName>
</protein>
<dbReference type="PANTHER" id="PTHR42790:SF19">
    <property type="entry name" value="KYNURENINE_ALPHA-AMINOADIPATE AMINOTRANSFERASE, MITOCHONDRIAL"/>
    <property type="match status" value="1"/>
</dbReference>
<evidence type="ECO:0000256" key="2">
    <source>
        <dbReference type="ARBA" id="ARBA00007441"/>
    </source>
</evidence>
<dbReference type="PANTHER" id="PTHR42790">
    <property type="entry name" value="AMINOTRANSFERASE"/>
    <property type="match status" value="1"/>
</dbReference>
<proteinExistence type="inferred from homology"/>
<dbReference type="Gene3D" id="3.90.1150.10">
    <property type="entry name" value="Aspartate Aminotransferase, domain 1"/>
    <property type="match status" value="1"/>
</dbReference>
<evidence type="ECO:0000256" key="4">
    <source>
        <dbReference type="ARBA" id="ARBA00022576"/>
    </source>
</evidence>
<dbReference type="SUPFAM" id="SSF53383">
    <property type="entry name" value="PLP-dependent transferases"/>
    <property type="match status" value="1"/>
</dbReference>
<evidence type="ECO:0000313" key="8">
    <source>
        <dbReference type="EMBL" id="MUN55053.1"/>
    </source>
</evidence>
<dbReference type="Gene3D" id="3.40.640.10">
    <property type="entry name" value="Type I PLP-dependent aspartate aminotransferase-like (Major domain)"/>
    <property type="match status" value="1"/>
</dbReference>
<evidence type="ECO:0000256" key="5">
    <source>
        <dbReference type="ARBA" id="ARBA00022679"/>
    </source>
</evidence>
<evidence type="ECO:0000256" key="1">
    <source>
        <dbReference type="ARBA" id="ARBA00001933"/>
    </source>
</evidence>
<dbReference type="EMBL" id="WOGT01000003">
    <property type="protein sequence ID" value="MUN55053.1"/>
    <property type="molecule type" value="Genomic_DNA"/>
</dbReference>
<comment type="cofactor">
    <cofactor evidence="1">
        <name>pyridoxal 5'-phosphate</name>
        <dbReference type="ChEBI" id="CHEBI:597326"/>
    </cofactor>
</comment>
<evidence type="ECO:0000256" key="6">
    <source>
        <dbReference type="ARBA" id="ARBA00022898"/>
    </source>
</evidence>
<dbReference type="InterPro" id="IPR050859">
    <property type="entry name" value="Class-I_PLP-dep_aminotransf"/>
</dbReference>
<evidence type="ECO:0000313" key="9">
    <source>
        <dbReference type="Proteomes" id="UP000462152"/>
    </source>
</evidence>
<keyword evidence="5 8" id="KW-0808">Transferase</keyword>
<keyword evidence="4 8" id="KW-0032">Aminotransferase</keyword>
<dbReference type="InterPro" id="IPR004839">
    <property type="entry name" value="Aminotransferase_I/II_large"/>
</dbReference>
<dbReference type="CDD" id="cd00609">
    <property type="entry name" value="AAT_like"/>
    <property type="match status" value="1"/>
</dbReference>
<comment type="subunit">
    <text evidence="3">Homodimer.</text>
</comment>
<organism evidence="8 9">
    <name type="scientific">Rothia koreensis</name>
    <dbReference type="NCBI Taxonomy" id="592378"/>
    <lineage>
        <taxon>Bacteria</taxon>
        <taxon>Bacillati</taxon>
        <taxon>Actinomycetota</taxon>
        <taxon>Actinomycetes</taxon>
        <taxon>Micrococcales</taxon>
        <taxon>Micrococcaceae</taxon>
        <taxon>Rothia</taxon>
    </lineage>
</organism>
<dbReference type="InterPro" id="IPR015424">
    <property type="entry name" value="PyrdxlP-dep_Trfase"/>
</dbReference>
<comment type="caution">
    <text evidence="8">The sequence shown here is derived from an EMBL/GenBank/DDBJ whole genome shotgun (WGS) entry which is preliminary data.</text>
</comment>
<accession>A0A7K1LJ30</accession>
<dbReference type="InterPro" id="IPR015422">
    <property type="entry name" value="PyrdxlP-dep_Trfase_small"/>
</dbReference>
<dbReference type="OrthoDB" id="199743at2"/>
<evidence type="ECO:0000256" key="3">
    <source>
        <dbReference type="ARBA" id="ARBA00011738"/>
    </source>
</evidence>
<gene>
    <name evidence="8" type="ORF">GMA10_07500</name>
</gene>
<dbReference type="FunFam" id="3.40.640.10:FF:000053">
    <property type="entry name" value="Aminotransferase, class I"/>
    <property type="match status" value="1"/>
</dbReference>
<dbReference type="RefSeq" id="WP_129315413.1">
    <property type="nucleotide sequence ID" value="NZ_JBITVH010000003.1"/>
</dbReference>
<dbReference type="GO" id="GO:0008483">
    <property type="term" value="F:transaminase activity"/>
    <property type="evidence" value="ECO:0007669"/>
    <property type="project" value="UniProtKB-KW"/>
</dbReference>
<sequence length="405" mass="44147">MTTGQHEFTPRLAHNFSDTEDSPVRALLDLVSRPGVISFAGGVPDPTYFDLDAIRSAYDAALSRPERALQYSSSDGELELREIIAANLTDEGIPSQAEDVLVTTGSQQGLTLMGQVMIDQGDVILVEDPTYLAALQTFGLAGAHFVAVDCDDDGVVPEALEKAIELHQPKLVYLIPSYQNPSGRTMPAQRRRDVADILLRTRTMLIEDDPYSSLRYSGEHLEPICAIEGMAAQTALLQTLSKSVAPGIRLGWARVPASIRDALIVGKQAIDLHSSTVDQYAAAHYLAHPETHQSDAEKLEVYGQRLRTMVRELPRALPEGTHVTSPSGGMFLWAELPEAYDTDALLPYAMREGVGFVPGSSFHVDTSIRNTMRISFVTNAESEIVEGVTRLARAVEAYEAEQLAA</sequence>
<dbReference type="Proteomes" id="UP000462152">
    <property type="component" value="Unassembled WGS sequence"/>
</dbReference>
<evidence type="ECO:0000259" key="7">
    <source>
        <dbReference type="Pfam" id="PF00155"/>
    </source>
</evidence>
<dbReference type="GO" id="GO:1901605">
    <property type="term" value="P:alpha-amino acid metabolic process"/>
    <property type="evidence" value="ECO:0007669"/>
    <property type="project" value="TreeGrafter"/>
</dbReference>
<dbReference type="Pfam" id="PF00155">
    <property type="entry name" value="Aminotran_1_2"/>
    <property type="match status" value="1"/>
</dbReference>
<keyword evidence="9" id="KW-1185">Reference proteome</keyword>
<comment type="similarity">
    <text evidence="2">Belongs to the class-I pyridoxal-phosphate-dependent aminotransferase family.</text>
</comment>
<dbReference type="AlphaFoldDB" id="A0A7K1LJ30"/>